<dbReference type="EMBL" id="MPDP01000101">
    <property type="protein sequence ID" value="KAK1481504.1"/>
    <property type="molecule type" value="Genomic_DNA"/>
</dbReference>
<feature type="region of interest" description="Disordered" evidence="1">
    <location>
        <begin position="72"/>
        <end position="119"/>
    </location>
</feature>
<keyword evidence="3" id="KW-1185">Reference proteome</keyword>
<gene>
    <name evidence="2" type="ORF">CCUS01_04617</name>
</gene>
<accession>A0AAI9VHC1</accession>
<name>A0AAI9VHC1_9PEZI</name>
<dbReference type="AlphaFoldDB" id="A0AAI9VHC1"/>
<evidence type="ECO:0000313" key="3">
    <source>
        <dbReference type="Proteomes" id="UP001239213"/>
    </source>
</evidence>
<sequence>MLAIQAWNLHPHTTPLNYLRPRPLPPLPLSLARKREKHHTGIISTSPIPMCRIPPAPRYFCLGPKVPGTARAMCSPPPADERGRAPSDVPSSNHLRGSQSTYAKLLHRTGNGITAKSQQ</sequence>
<reference evidence="2" key="1">
    <citation type="submission" date="2016-11" db="EMBL/GenBank/DDBJ databases">
        <title>The genome sequence of Colletotrichum cuscutae.</title>
        <authorList>
            <person name="Baroncelli R."/>
        </authorList>
    </citation>
    <scope>NUCLEOTIDE SEQUENCE</scope>
    <source>
        <strain evidence="2">IMI 304802</strain>
    </source>
</reference>
<protein>
    <submittedName>
        <fullName evidence="2">Uncharacterized protein</fullName>
    </submittedName>
</protein>
<organism evidence="2 3">
    <name type="scientific">Colletotrichum cuscutae</name>
    <dbReference type="NCBI Taxonomy" id="1209917"/>
    <lineage>
        <taxon>Eukaryota</taxon>
        <taxon>Fungi</taxon>
        <taxon>Dikarya</taxon>
        <taxon>Ascomycota</taxon>
        <taxon>Pezizomycotina</taxon>
        <taxon>Sordariomycetes</taxon>
        <taxon>Hypocreomycetidae</taxon>
        <taxon>Glomerellales</taxon>
        <taxon>Glomerellaceae</taxon>
        <taxon>Colletotrichum</taxon>
        <taxon>Colletotrichum acutatum species complex</taxon>
    </lineage>
</organism>
<evidence type="ECO:0000313" key="2">
    <source>
        <dbReference type="EMBL" id="KAK1481504.1"/>
    </source>
</evidence>
<dbReference type="Proteomes" id="UP001239213">
    <property type="component" value="Unassembled WGS sequence"/>
</dbReference>
<comment type="caution">
    <text evidence="2">The sequence shown here is derived from an EMBL/GenBank/DDBJ whole genome shotgun (WGS) entry which is preliminary data.</text>
</comment>
<feature type="compositionally biased region" description="Polar residues" evidence="1">
    <location>
        <begin position="89"/>
        <end position="102"/>
    </location>
</feature>
<proteinExistence type="predicted"/>
<evidence type="ECO:0000256" key="1">
    <source>
        <dbReference type="SAM" id="MobiDB-lite"/>
    </source>
</evidence>